<dbReference type="SUPFAM" id="SSF56219">
    <property type="entry name" value="DNase I-like"/>
    <property type="match status" value="1"/>
</dbReference>
<evidence type="ECO:0000259" key="3">
    <source>
        <dbReference type="Pfam" id="PF03372"/>
    </source>
</evidence>
<feature type="compositionally biased region" description="Polar residues" evidence="2">
    <location>
        <begin position="288"/>
        <end position="319"/>
    </location>
</feature>
<feature type="compositionally biased region" description="Pro residues" evidence="2">
    <location>
        <begin position="322"/>
        <end position="350"/>
    </location>
</feature>
<protein>
    <recommendedName>
        <fullName evidence="3">Endonuclease/exonuclease/phosphatase domain-containing protein</fullName>
    </recommendedName>
</protein>
<feature type="compositionally biased region" description="Pro residues" evidence="2">
    <location>
        <begin position="85"/>
        <end position="94"/>
    </location>
</feature>
<dbReference type="AlphaFoldDB" id="A0A8H5C4L4"/>
<keyword evidence="5" id="KW-1185">Reference proteome</keyword>
<feature type="compositionally biased region" description="Low complexity" evidence="2">
    <location>
        <begin position="351"/>
        <end position="363"/>
    </location>
</feature>
<keyword evidence="1" id="KW-0175">Coiled coil</keyword>
<dbReference type="InterPro" id="IPR005135">
    <property type="entry name" value="Endo/exonuclease/phosphatase"/>
</dbReference>
<evidence type="ECO:0000256" key="2">
    <source>
        <dbReference type="SAM" id="MobiDB-lite"/>
    </source>
</evidence>
<dbReference type="Proteomes" id="UP000559256">
    <property type="component" value="Unassembled WGS sequence"/>
</dbReference>
<feature type="compositionally biased region" description="Polar residues" evidence="2">
    <location>
        <begin position="61"/>
        <end position="73"/>
    </location>
</feature>
<dbReference type="InterPro" id="IPR036691">
    <property type="entry name" value="Endo/exonu/phosph_ase_sf"/>
</dbReference>
<feature type="region of interest" description="Disordered" evidence="2">
    <location>
        <begin position="498"/>
        <end position="637"/>
    </location>
</feature>
<proteinExistence type="predicted"/>
<comment type="caution">
    <text evidence="4">The sequence shown here is derived from an EMBL/GenBank/DDBJ whole genome shotgun (WGS) entry which is preliminary data.</text>
</comment>
<evidence type="ECO:0000256" key="1">
    <source>
        <dbReference type="SAM" id="Coils"/>
    </source>
</evidence>
<dbReference type="Gene3D" id="3.60.10.10">
    <property type="entry name" value="Endonuclease/exonuclease/phosphatase"/>
    <property type="match status" value="1"/>
</dbReference>
<feature type="compositionally biased region" description="Low complexity" evidence="2">
    <location>
        <begin position="247"/>
        <end position="259"/>
    </location>
</feature>
<feature type="compositionally biased region" description="Low complexity" evidence="2">
    <location>
        <begin position="212"/>
        <end position="228"/>
    </location>
</feature>
<feature type="compositionally biased region" description="Basic and acidic residues" evidence="2">
    <location>
        <begin position="528"/>
        <end position="538"/>
    </location>
</feature>
<feature type="compositionally biased region" description="Polar residues" evidence="2">
    <location>
        <begin position="553"/>
        <end position="590"/>
    </location>
</feature>
<accession>A0A8H5C4L4</accession>
<feature type="coiled-coil region" evidence="1">
    <location>
        <begin position="656"/>
        <end position="683"/>
    </location>
</feature>
<feature type="region of interest" description="Disordered" evidence="2">
    <location>
        <begin position="1"/>
        <end position="267"/>
    </location>
</feature>
<evidence type="ECO:0000313" key="4">
    <source>
        <dbReference type="EMBL" id="KAF5334028.1"/>
    </source>
</evidence>
<feature type="domain" description="Endonuclease/exonuclease/phosphatase" evidence="3">
    <location>
        <begin position="736"/>
        <end position="930"/>
    </location>
</feature>
<feature type="compositionally biased region" description="Basic residues" evidence="2">
    <location>
        <begin position="1"/>
        <end position="10"/>
    </location>
</feature>
<feature type="compositionally biased region" description="Low complexity" evidence="2">
    <location>
        <begin position="31"/>
        <end position="42"/>
    </location>
</feature>
<dbReference type="OrthoDB" id="416119at2759"/>
<feature type="compositionally biased region" description="Polar residues" evidence="2">
    <location>
        <begin position="17"/>
        <end position="30"/>
    </location>
</feature>
<dbReference type="GO" id="GO:0003824">
    <property type="term" value="F:catalytic activity"/>
    <property type="evidence" value="ECO:0007669"/>
    <property type="project" value="InterPro"/>
</dbReference>
<dbReference type="EMBL" id="JAACJM010000273">
    <property type="protein sequence ID" value="KAF5334028.1"/>
    <property type="molecule type" value="Genomic_DNA"/>
</dbReference>
<sequence length="936" mass="99935">MARTNNKKAFSKAGNDQDVQPAQSPVTTDTSQAANAASSQGAVPVANTMHPAVNTGAAAPQYTTPATDVQTCPSYAEVTRSRPTTPSPSRPPSPMRNRDTMDGVQGSMHAPKQSEIPTHAGGTDDDGYTVVGKGKGKAVKGGSGSFNTTSFVSSVPTPAEADPDAQMDGVPPTPSVPPTSSLSQPNSTSSQGAAQGASTSTKCPETGMDINTDIGPTPGSSTPTAGPRGVKRPRVDENGTSSHQSVPAAAPAAGANATPSTNKSFPRFQRLQRPLDLNNTLFGIRQTPASQAQPTGGTSSSSNSVPAPTAPTPQTSGSGQAAPPPAAAQPTAPPPPPITAPQPVVAPQPPAAGVQAPPNAPAFQFQFNPQNFVQPAQNAPGAYNPGVVAQAPVGGYNPSAGINASNIFDGHLQSQVTDWETHFQNNGGLLAIPFDGGSDQVASRDTLEGAVQDYNPHLLAVTAAPPIRNPDFQGRFINSYFITGVDPNTMQAIINRAGEKTGSSEDSRPQARTAFSGLPAPGGVDDSSASHDSDEGNGRKNAVTVSRRVPLSDVTNQQGESAQTNPPAGSTASRPQGYLPQNSNITSINARPQHVLIDDTPGTEEHREDNIQNSLNNDDMPIRPQSRTIESEEQAPRSLDDQLMESLGMRMDEDSYELSQNRLNQLIDQIEEAVRSRAQQQDTQLQTSVPRPCTNPLRQMRQTTVRTGRRQKETKASIKVASLNIKGYEDTKNKWNYINQFVRQKRIGVLLVQEAHMDENRRQTVQGKFSKQLVIRCSADPDSPRAKGGVAIVLNKDLVNTRILDETEIIPGRALLFRGDENKEFWDKLRIYFERNPNQRPDIMAGDMNIVEAGVIDRLPGRDDPEEAVDALDDFKLSTQLRDGWRDTYPDTKAYTFHQTVTGSQSRIDQIYATDPILAASREWKIESMGVPGADH</sequence>
<name>A0A8H5C4L4_9AGAR</name>
<dbReference type="Pfam" id="PF03372">
    <property type="entry name" value="Exo_endo_phos"/>
    <property type="match status" value="1"/>
</dbReference>
<feature type="compositionally biased region" description="Low complexity" evidence="2">
    <location>
        <begin position="178"/>
        <end position="201"/>
    </location>
</feature>
<gene>
    <name evidence="4" type="ORF">D9758_017420</name>
</gene>
<reference evidence="4 5" key="1">
    <citation type="journal article" date="2020" name="ISME J.">
        <title>Uncovering the hidden diversity of litter-decomposition mechanisms in mushroom-forming fungi.</title>
        <authorList>
            <person name="Floudas D."/>
            <person name="Bentzer J."/>
            <person name="Ahren D."/>
            <person name="Johansson T."/>
            <person name="Persson P."/>
            <person name="Tunlid A."/>
        </authorList>
    </citation>
    <scope>NUCLEOTIDE SEQUENCE [LARGE SCALE GENOMIC DNA]</scope>
    <source>
        <strain evidence="4 5">CBS 291.85</strain>
    </source>
</reference>
<feature type="compositionally biased region" description="Basic and acidic residues" evidence="2">
    <location>
        <begin position="498"/>
        <end position="509"/>
    </location>
</feature>
<organism evidence="4 5">
    <name type="scientific">Tetrapyrgos nigripes</name>
    <dbReference type="NCBI Taxonomy" id="182062"/>
    <lineage>
        <taxon>Eukaryota</taxon>
        <taxon>Fungi</taxon>
        <taxon>Dikarya</taxon>
        <taxon>Basidiomycota</taxon>
        <taxon>Agaricomycotina</taxon>
        <taxon>Agaricomycetes</taxon>
        <taxon>Agaricomycetidae</taxon>
        <taxon>Agaricales</taxon>
        <taxon>Marasmiineae</taxon>
        <taxon>Marasmiaceae</taxon>
        <taxon>Tetrapyrgos</taxon>
    </lineage>
</organism>
<feature type="compositionally biased region" description="Polar residues" evidence="2">
    <location>
        <begin position="146"/>
        <end position="156"/>
    </location>
</feature>
<evidence type="ECO:0000313" key="5">
    <source>
        <dbReference type="Proteomes" id="UP000559256"/>
    </source>
</evidence>
<feature type="region of interest" description="Disordered" evidence="2">
    <location>
        <begin position="288"/>
        <end position="363"/>
    </location>
</feature>